<keyword evidence="1" id="KW-0175">Coiled coil</keyword>
<accession>A2Q2G8</accession>
<dbReference type="EMBL" id="AC150800">
    <property type="protein sequence ID" value="ABN06105.1"/>
    <property type="molecule type" value="Genomic_DNA"/>
</dbReference>
<name>A2Q2G8_MEDTR</name>
<evidence type="ECO:0000313" key="2">
    <source>
        <dbReference type="EMBL" id="ABN06105.1"/>
    </source>
</evidence>
<gene>
    <name evidence="2" type="ORF">MtrDRAFT_AC150800g13v2</name>
</gene>
<evidence type="ECO:0000256" key="1">
    <source>
        <dbReference type="SAM" id="Coils"/>
    </source>
</evidence>
<sequence>MGDQPITRAEFGSLNAAAKALLDQLTALTAKIDNINNNNRNYNNKNNQNMRCEPIRVHEGNNRIINDSSFSKMKEVAVVTKINENNKNSDDTSQFTQVRSVCASPAFSLSEPCFSDGLTYKSDFYSSTTSLSSIYGITDNSAPSSPYINSDIRSNIKTSRFEKEYKKELSSNRSNIPPEVSLSEECEEEVHDIVEVSQPSSVSTAILIESILLGIENSQGDSQQSRIPAKHVEDNEIVEDSEESFSCKQQTPRSNFRFTRQEIANTLPIGTTFYSKQQLGEFC</sequence>
<proteinExistence type="predicted"/>
<feature type="coiled-coil region" evidence="1">
    <location>
        <begin position="18"/>
        <end position="45"/>
    </location>
</feature>
<reference evidence="2" key="1">
    <citation type="submission" date="2004-11" db="EMBL/GenBank/DDBJ databases">
        <authorList>
            <person name="Town C.D."/>
        </authorList>
    </citation>
    <scope>NUCLEOTIDE SEQUENCE</scope>
</reference>
<dbReference type="AlphaFoldDB" id="A2Q2G8"/>
<organism evidence="2">
    <name type="scientific">Medicago truncatula</name>
    <name type="common">Barrel medic</name>
    <name type="synonym">Medicago tribuloides</name>
    <dbReference type="NCBI Taxonomy" id="3880"/>
    <lineage>
        <taxon>Eukaryota</taxon>
        <taxon>Viridiplantae</taxon>
        <taxon>Streptophyta</taxon>
        <taxon>Embryophyta</taxon>
        <taxon>Tracheophyta</taxon>
        <taxon>Spermatophyta</taxon>
        <taxon>Magnoliopsida</taxon>
        <taxon>eudicotyledons</taxon>
        <taxon>Gunneridae</taxon>
        <taxon>Pentapetalae</taxon>
        <taxon>rosids</taxon>
        <taxon>fabids</taxon>
        <taxon>Fabales</taxon>
        <taxon>Fabaceae</taxon>
        <taxon>Papilionoideae</taxon>
        <taxon>50 kb inversion clade</taxon>
        <taxon>NPAAA clade</taxon>
        <taxon>Hologalegina</taxon>
        <taxon>IRL clade</taxon>
        <taxon>Trifolieae</taxon>
        <taxon>Medicago</taxon>
    </lineage>
</organism>
<dbReference type="ExpressionAtlas" id="A2Q2G8">
    <property type="expression patterns" value="differential"/>
</dbReference>
<protein>
    <submittedName>
        <fullName evidence="2">Uncharacterized protein</fullName>
    </submittedName>
</protein>
<reference evidence="2" key="2">
    <citation type="submission" date="2007-03" db="EMBL/GenBank/DDBJ databases">
        <authorList>
            <consortium name="The International Medicago Genome Annotation Group"/>
        </authorList>
    </citation>
    <scope>NUCLEOTIDE SEQUENCE</scope>
</reference>